<dbReference type="Proteomes" id="UP000190080">
    <property type="component" value="Unassembled WGS sequence"/>
</dbReference>
<dbReference type="RefSeq" id="WP_169911535.1">
    <property type="nucleotide sequence ID" value="NZ_MZGV01000007.1"/>
</dbReference>
<comment type="caution">
    <text evidence="1">The sequence shown here is derived from an EMBL/GenBank/DDBJ whole genome shotgun (WGS) entry which is preliminary data.</text>
</comment>
<name>A0A1V4IVL0_9CLOT</name>
<dbReference type="EMBL" id="MZGV01000007">
    <property type="protein sequence ID" value="OPJ63825.1"/>
    <property type="molecule type" value="Genomic_DNA"/>
</dbReference>
<reference evidence="1 2" key="1">
    <citation type="submission" date="2017-03" db="EMBL/GenBank/DDBJ databases">
        <title>Genome sequence of Clostridium oryzae DSM 28571.</title>
        <authorList>
            <person name="Poehlein A."/>
            <person name="Daniel R."/>
        </authorList>
    </citation>
    <scope>NUCLEOTIDE SEQUENCE [LARGE SCALE GENOMIC DNA]</scope>
    <source>
        <strain evidence="1 2">DSM 28571</strain>
    </source>
</reference>
<proteinExistence type="predicted"/>
<gene>
    <name evidence="1" type="ORF">CLORY_10090</name>
</gene>
<organism evidence="1 2">
    <name type="scientific">Clostridium oryzae</name>
    <dbReference type="NCBI Taxonomy" id="1450648"/>
    <lineage>
        <taxon>Bacteria</taxon>
        <taxon>Bacillati</taxon>
        <taxon>Bacillota</taxon>
        <taxon>Clostridia</taxon>
        <taxon>Eubacteriales</taxon>
        <taxon>Clostridiaceae</taxon>
        <taxon>Clostridium</taxon>
    </lineage>
</organism>
<sequence length="45" mass="5451">MYFKSEMSSNYGMSSKDILDFIEAFEYTEIGEKLYEVYLLSYMQR</sequence>
<evidence type="ECO:0000313" key="1">
    <source>
        <dbReference type="EMBL" id="OPJ63825.1"/>
    </source>
</evidence>
<protein>
    <submittedName>
        <fullName evidence="1">Uncharacterized protein</fullName>
    </submittedName>
</protein>
<keyword evidence="2" id="KW-1185">Reference proteome</keyword>
<dbReference type="STRING" id="1450648.CLORY_10090"/>
<accession>A0A1V4IVL0</accession>
<dbReference type="AlphaFoldDB" id="A0A1V4IVL0"/>
<evidence type="ECO:0000313" key="2">
    <source>
        <dbReference type="Proteomes" id="UP000190080"/>
    </source>
</evidence>